<dbReference type="Proteomes" id="UP000612855">
    <property type="component" value="Unassembled WGS sequence"/>
</dbReference>
<keyword evidence="10" id="KW-1185">Reference proteome</keyword>
<dbReference type="GO" id="GO:0016301">
    <property type="term" value="F:kinase activity"/>
    <property type="evidence" value="ECO:0007669"/>
    <property type="project" value="UniProtKB-KW"/>
</dbReference>
<evidence type="ECO:0008006" key="11">
    <source>
        <dbReference type="Google" id="ProtNLM"/>
    </source>
</evidence>
<evidence type="ECO:0000259" key="8">
    <source>
        <dbReference type="Pfam" id="PF17042"/>
    </source>
</evidence>
<name>A0A917AGK0_9RHOB</name>
<evidence type="ECO:0000256" key="5">
    <source>
        <dbReference type="ARBA" id="ARBA00022840"/>
    </source>
</evidence>
<dbReference type="GO" id="GO:0005524">
    <property type="term" value="F:ATP binding"/>
    <property type="evidence" value="ECO:0007669"/>
    <property type="project" value="UniProtKB-KW"/>
</dbReference>
<protein>
    <recommendedName>
        <fullName evidence="11">Four-carbon acid sugar kinase family protein</fullName>
    </recommendedName>
</protein>
<keyword evidence="5" id="KW-0067">ATP-binding</keyword>
<keyword evidence="2" id="KW-0808">Transferase</keyword>
<dbReference type="Gene3D" id="3.40.50.10840">
    <property type="entry name" value="Putative sugar-binding, N-terminal domain"/>
    <property type="match status" value="1"/>
</dbReference>
<dbReference type="InterPro" id="IPR037051">
    <property type="entry name" value="4-carb_acid_sugar_kinase_N_sf"/>
</dbReference>
<evidence type="ECO:0000256" key="1">
    <source>
        <dbReference type="ARBA" id="ARBA00005715"/>
    </source>
</evidence>
<evidence type="ECO:0000259" key="7">
    <source>
        <dbReference type="Pfam" id="PF07005"/>
    </source>
</evidence>
<organism evidence="9 10">
    <name type="scientific">Primorskyibacter flagellatus</name>
    <dbReference type="NCBI Taxonomy" id="1387277"/>
    <lineage>
        <taxon>Bacteria</taxon>
        <taxon>Pseudomonadati</taxon>
        <taxon>Pseudomonadota</taxon>
        <taxon>Alphaproteobacteria</taxon>
        <taxon>Rhodobacterales</taxon>
        <taxon>Roseobacteraceae</taxon>
        <taxon>Primorskyibacter</taxon>
    </lineage>
</organism>
<keyword evidence="6" id="KW-0119">Carbohydrate metabolism</keyword>
<evidence type="ECO:0000256" key="2">
    <source>
        <dbReference type="ARBA" id="ARBA00022679"/>
    </source>
</evidence>
<dbReference type="AlphaFoldDB" id="A0A917AGK0"/>
<dbReference type="InterPro" id="IPR031475">
    <property type="entry name" value="NBD_C"/>
</dbReference>
<comment type="caution">
    <text evidence="9">The sequence shown here is derived from an EMBL/GenBank/DDBJ whole genome shotgun (WGS) entry which is preliminary data.</text>
</comment>
<keyword evidence="4" id="KW-0418">Kinase</keyword>
<dbReference type="Gene3D" id="3.40.980.20">
    <property type="entry name" value="Four-carbon acid sugar kinase, nucleotide binding domain"/>
    <property type="match status" value="1"/>
</dbReference>
<feature type="domain" description="Four-carbon acid sugar kinase nucleotide binding" evidence="8">
    <location>
        <begin position="255"/>
        <end position="411"/>
    </location>
</feature>
<dbReference type="Pfam" id="PF07005">
    <property type="entry name" value="SBD_N"/>
    <property type="match status" value="1"/>
</dbReference>
<proteinExistence type="inferred from homology"/>
<keyword evidence="3" id="KW-0547">Nucleotide-binding</keyword>
<dbReference type="EMBL" id="BMFJ01000004">
    <property type="protein sequence ID" value="GGE51231.1"/>
    <property type="molecule type" value="Genomic_DNA"/>
</dbReference>
<evidence type="ECO:0000256" key="3">
    <source>
        <dbReference type="ARBA" id="ARBA00022741"/>
    </source>
</evidence>
<dbReference type="SUPFAM" id="SSF142764">
    <property type="entry name" value="YgbK-like"/>
    <property type="match status" value="1"/>
</dbReference>
<dbReference type="InterPro" id="IPR010737">
    <property type="entry name" value="4-carb_acid_sugar_kinase_N"/>
</dbReference>
<evidence type="ECO:0000256" key="6">
    <source>
        <dbReference type="ARBA" id="ARBA00023277"/>
    </source>
</evidence>
<sequence>MTPSYGVISDDFTGGLLIASYFEEAGLECPVFFDPAEAMAAGPLSAPIVVIASRTRLIPVEEARADLTAALDALDALGCGTIAYKACASFDSTEEGNIGPAADLLSDRYDQVPLLLSAGFPEFRCTVAMGHLFYQSVLVNESVKRFDPVTPMPDPNLVRFLSRQTRTPLGHVSHLELVQGEAVARQALEGEVAKGHRHVLLDCADDHDVEISTLLARGVRALVVSDPLCVAAGLDRGAGRTGTAAPPRHADGPAAVLVGSVGPVAEQQTAAFEAQHPVLRIDLTADDTEEAQIAAATDWARSHVGQRPFAVTTLSDETGVKAAQARYGRLGAARRAERLLSGLAAALHGAGVRRFIVSGGETSGAVVGALGIRRVRPFARGALGGGFCVTEGADPVSFFLKSGKLGAMDVLLSALDEMKG</sequence>
<gene>
    <name evidence="9" type="ORF">GCM10011360_42730</name>
</gene>
<dbReference type="RefSeq" id="WP_188479759.1">
    <property type="nucleotide sequence ID" value="NZ_BMFJ01000004.1"/>
</dbReference>
<comment type="similarity">
    <text evidence="1">Belongs to the four-carbon acid sugar kinase family.</text>
</comment>
<evidence type="ECO:0000313" key="10">
    <source>
        <dbReference type="Proteomes" id="UP000612855"/>
    </source>
</evidence>
<accession>A0A917AGK0</accession>
<reference evidence="10" key="1">
    <citation type="journal article" date="2019" name="Int. J. Syst. Evol. Microbiol.">
        <title>The Global Catalogue of Microorganisms (GCM) 10K type strain sequencing project: providing services to taxonomists for standard genome sequencing and annotation.</title>
        <authorList>
            <consortium name="The Broad Institute Genomics Platform"/>
            <consortium name="The Broad Institute Genome Sequencing Center for Infectious Disease"/>
            <person name="Wu L."/>
            <person name="Ma J."/>
        </authorList>
    </citation>
    <scope>NUCLEOTIDE SEQUENCE [LARGE SCALE GENOMIC DNA]</scope>
    <source>
        <strain evidence="10">CGMCC 1.12664</strain>
    </source>
</reference>
<dbReference type="InterPro" id="IPR042213">
    <property type="entry name" value="NBD_C_sf"/>
</dbReference>
<feature type="domain" description="Four-carbon acid sugar kinase N-terminal" evidence="7">
    <location>
        <begin position="6"/>
        <end position="215"/>
    </location>
</feature>
<evidence type="ECO:0000256" key="4">
    <source>
        <dbReference type="ARBA" id="ARBA00022777"/>
    </source>
</evidence>
<dbReference type="Pfam" id="PF17042">
    <property type="entry name" value="NBD_C"/>
    <property type="match status" value="1"/>
</dbReference>
<evidence type="ECO:0000313" key="9">
    <source>
        <dbReference type="EMBL" id="GGE51231.1"/>
    </source>
</evidence>